<protein>
    <recommendedName>
        <fullName evidence="5">Centrosomal protein of 78 kDa</fullName>
    </recommendedName>
</protein>
<dbReference type="OrthoDB" id="78308at2759"/>
<evidence type="ECO:0000313" key="3">
    <source>
        <dbReference type="EMBL" id="GBP07537.1"/>
    </source>
</evidence>
<dbReference type="Gene3D" id="3.80.10.10">
    <property type="entry name" value="Ribonuclease Inhibitor"/>
    <property type="match status" value="1"/>
</dbReference>
<dbReference type="InterPro" id="IPR032675">
    <property type="entry name" value="LRR_dom_sf"/>
</dbReference>
<evidence type="ECO:0000313" key="4">
    <source>
        <dbReference type="Proteomes" id="UP000299102"/>
    </source>
</evidence>
<feature type="compositionally biased region" description="Acidic residues" evidence="2">
    <location>
        <begin position="487"/>
        <end position="498"/>
    </location>
</feature>
<name>A0A4C1T230_EUMVA</name>
<dbReference type="Proteomes" id="UP000299102">
    <property type="component" value="Unassembled WGS sequence"/>
</dbReference>
<feature type="region of interest" description="Disordered" evidence="2">
    <location>
        <begin position="446"/>
        <end position="498"/>
    </location>
</feature>
<organism evidence="3 4">
    <name type="scientific">Eumeta variegata</name>
    <name type="common">Bagworm moth</name>
    <name type="synonym">Eumeta japonica</name>
    <dbReference type="NCBI Taxonomy" id="151549"/>
    <lineage>
        <taxon>Eukaryota</taxon>
        <taxon>Metazoa</taxon>
        <taxon>Ecdysozoa</taxon>
        <taxon>Arthropoda</taxon>
        <taxon>Hexapoda</taxon>
        <taxon>Insecta</taxon>
        <taxon>Pterygota</taxon>
        <taxon>Neoptera</taxon>
        <taxon>Endopterygota</taxon>
        <taxon>Lepidoptera</taxon>
        <taxon>Glossata</taxon>
        <taxon>Ditrysia</taxon>
        <taxon>Tineoidea</taxon>
        <taxon>Psychidae</taxon>
        <taxon>Oiketicinae</taxon>
        <taxon>Eumeta</taxon>
    </lineage>
</organism>
<sequence>MYVAPALDVQDCGLTEASVSAALQMVRSNTTLTVLDLRHNGLVHSDALVQLRAALSANERAHHEHQTARNDRHWQTVPRIIFEMIMNKIENKIWDAQTGFRKHEVYGLKFSPAKFYGKVFGQEQKGLLYFRRSEYPIHASVRLTPRDRNRRITTFKHINRGTSTKKEKSYVEVLEEQLQEEISHRHQLEELNLRLVDQVRQLKRQQIQLWSKGTTSSDSERSSAASELSSAGSSASSGASAVPVEQSTLAYIQHAFRDIYAFIKENQCRGFVPQSVLLDRVRQILVVTNSMRVPKPVYPVMWHAADEGACRMRASRWCIASPLRGRSERAQCTYQITQDNALADDNVPVPVPITIISTELEADVEDEIRTSGEPLATLTPKKARSTHKKLTHARVNKSTKSAHLLGERDGFRENAFTDTKPEMIEKQMGDTAQANVKCSNLAEESAAHMESNKPRLRDKLSPCSSIVSDSSDTLVSAPDPRRALFSSDDDSDSGDTPP</sequence>
<feature type="region of interest" description="Disordered" evidence="2">
    <location>
        <begin position="213"/>
        <end position="239"/>
    </location>
</feature>
<feature type="compositionally biased region" description="Basic and acidic residues" evidence="2">
    <location>
        <begin position="446"/>
        <end position="460"/>
    </location>
</feature>
<dbReference type="EMBL" id="BGZK01000026">
    <property type="protein sequence ID" value="GBP07537.1"/>
    <property type="molecule type" value="Genomic_DNA"/>
</dbReference>
<evidence type="ECO:0008006" key="5">
    <source>
        <dbReference type="Google" id="ProtNLM"/>
    </source>
</evidence>
<feature type="compositionally biased region" description="Low complexity" evidence="2">
    <location>
        <begin position="461"/>
        <end position="476"/>
    </location>
</feature>
<feature type="coiled-coil region" evidence="1">
    <location>
        <begin position="171"/>
        <end position="208"/>
    </location>
</feature>
<dbReference type="AlphaFoldDB" id="A0A4C1T230"/>
<dbReference type="SUPFAM" id="SSF52047">
    <property type="entry name" value="RNI-like"/>
    <property type="match status" value="1"/>
</dbReference>
<feature type="compositionally biased region" description="Low complexity" evidence="2">
    <location>
        <begin position="222"/>
        <end position="239"/>
    </location>
</feature>
<dbReference type="STRING" id="151549.A0A4C1T230"/>
<keyword evidence="1" id="KW-0175">Coiled coil</keyword>
<gene>
    <name evidence="3" type="ORF">EVAR_4876_1</name>
</gene>
<keyword evidence="4" id="KW-1185">Reference proteome</keyword>
<evidence type="ECO:0000256" key="1">
    <source>
        <dbReference type="SAM" id="Coils"/>
    </source>
</evidence>
<accession>A0A4C1T230</accession>
<proteinExistence type="predicted"/>
<reference evidence="3 4" key="1">
    <citation type="journal article" date="2019" name="Commun. Biol.">
        <title>The bagworm genome reveals a unique fibroin gene that provides high tensile strength.</title>
        <authorList>
            <person name="Kono N."/>
            <person name="Nakamura H."/>
            <person name="Ohtoshi R."/>
            <person name="Tomita M."/>
            <person name="Numata K."/>
            <person name="Arakawa K."/>
        </authorList>
    </citation>
    <scope>NUCLEOTIDE SEQUENCE [LARGE SCALE GENOMIC DNA]</scope>
</reference>
<evidence type="ECO:0000256" key="2">
    <source>
        <dbReference type="SAM" id="MobiDB-lite"/>
    </source>
</evidence>
<comment type="caution">
    <text evidence="3">The sequence shown here is derived from an EMBL/GenBank/DDBJ whole genome shotgun (WGS) entry which is preliminary data.</text>
</comment>